<dbReference type="SMART" id="SM00248">
    <property type="entry name" value="ANK"/>
    <property type="match status" value="3"/>
</dbReference>
<evidence type="ECO:0000313" key="5">
    <source>
        <dbReference type="Proteomes" id="UP001189429"/>
    </source>
</evidence>
<dbReference type="Proteomes" id="UP001189429">
    <property type="component" value="Unassembled WGS sequence"/>
</dbReference>
<feature type="repeat" description="ANK" evidence="3">
    <location>
        <begin position="33"/>
        <end position="65"/>
    </location>
</feature>
<organism evidence="4 5">
    <name type="scientific">Prorocentrum cordatum</name>
    <dbReference type="NCBI Taxonomy" id="2364126"/>
    <lineage>
        <taxon>Eukaryota</taxon>
        <taxon>Sar</taxon>
        <taxon>Alveolata</taxon>
        <taxon>Dinophyceae</taxon>
        <taxon>Prorocentrales</taxon>
        <taxon>Prorocentraceae</taxon>
        <taxon>Prorocentrum</taxon>
    </lineage>
</organism>
<comment type="caution">
    <text evidence="4">The sequence shown here is derived from an EMBL/GenBank/DDBJ whole genome shotgun (WGS) entry which is preliminary data.</text>
</comment>
<dbReference type="PANTHER" id="PTHR24171">
    <property type="entry name" value="ANKYRIN REPEAT DOMAIN-CONTAINING PROTEIN 39-RELATED"/>
    <property type="match status" value="1"/>
</dbReference>
<dbReference type="Gene3D" id="1.25.40.20">
    <property type="entry name" value="Ankyrin repeat-containing domain"/>
    <property type="match status" value="1"/>
</dbReference>
<proteinExistence type="predicted"/>
<keyword evidence="1" id="KW-0677">Repeat</keyword>
<name>A0ABN9SCK9_9DINO</name>
<dbReference type="PANTHER" id="PTHR24171:SF8">
    <property type="entry name" value="BRCA1-ASSOCIATED RING DOMAIN PROTEIN 1"/>
    <property type="match status" value="1"/>
</dbReference>
<dbReference type="Pfam" id="PF12796">
    <property type="entry name" value="Ank_2"/>
    <property type="match status" value="1"/>
</dbReference>
<evidence type="ECO:0000256" key="1">
    <source>
        <dbReference type="ARBA" id="ARBA00022737"/>
    </source>
</evidence>
<gene>
    <name evidence="4" type="ORF">PCOR1329_LOCUS28570</name>
</gene>
<evidence type="ECO:0000256" key="3">
    <source>
        <dbReference type="PROSITE-ProRule" id="PRU00023"/>
    </source>
</evidence>
<dbReference type="SUPFAM" id="SSF48403">
    <property type="entry name" value="Ankyrin repeat"/>
    <property type="match status" value="1"/>
</dbReference>
<evidence type="ECO:0000256" key="2">
    <source>
        <dbReference type="ARBA" id="ARBA00023043"/>
    </source>
</evidence>
<dbReference type="InterPro" id="IPR036770">
    <property type="entry name" value="Ankyrin_rpt-contain_sf"/>
</dbReference>
<reference evidence="4" key="1">
    <citation type="submission" date="2023-10" db="EMBL/GenBank/DDBJ databases">
        <authorList>
            <person name="Chen Y."/>
            <person name="Shah S."/>
            <person name="Dougan E. K."/>
            <person name="Thang M."/>
            <person name="Chan C."/>
        </authorList>
    </citation>
    <scope>NUCLEOTIDE SEQUENCE [LARGE SCALE GENOMIC DNA]</scope>
</reference>
<evidence type="ECO:0000313" key="4">
    <source>
        <dbReference type="EMBL" id="CAK0829729.1"/>
    </source>
</evidence>
<dbReference type="EMBL" id="CAUYUJ010010566">
    <property type="protein sequence ID" value="CAK0829729.1"/>
    <property type="molecule type" value="Genomic_DNA"/>
</dbReference>
<keyword evidence="2 3" id="KW-0040">ANK repeat</keyword>
<dbReference type="InterPro" id="IPR002110">
    <property type="entry name" value="Ankyrin_rpt"/>
</dbReference>
<accession>A0ABN9SCK9</accession>
<dbReference type="PROSITE" id="PS50088">
    <property type="entry name" value="ANK_REPEAT"/>
    <property type="match status" value="1"/>
</dbReference>
<protein>
    <submittedName>
        <fullName evidence="4">Uncharacterized protein</fullName>
    </submittedName>
</protein>
<keyword evidence="5" id="KW-1185">Reference proteome</keyword>
<sequence>MDEFCKAVADGDISSMNAFMDEDDFDIDAKDGAGLAALHHAAMAGEAAGGSLLVECSADVNVVGNTALHEAAASKAQDVAWLIVENGGDQCMKVENNEGKTPLDIATEAGADEEMLAMLQKALDDVS</sequence>